<feature type="region of interest" description="Disordered" evidence="1">
    <location>
        <begin position="47"/>
        <end position="67"/>
    </location>
</feature>
<accession>A0A645DH65</accession>
<reference evidence="2" key="1">
    <citation type="submission" date="2019-08" db="EMBL/GenBank/DDBJ databases">
        <authorList>
            <person name="Kucharzyk K."/>
            <person name="Murdoch R.W."/>
            <person name="Higgins S."/>
            <person name="Loffler F."/>
        </authorList>
    </citation>
    <scope>NUCLEOTIDE SEQUENCE</scope>
</reference>
<proteinExistence type="predicted"/>
<gene>
    <name evidence="2" type="ORF">SDC9_135264</name>
</gene>
<evidence type="ECO:0000313" key="2">
    <source>
        <dbReference type="EMBL" id="MPM88163.1"/>
    </source>
</evidence>
<comment type="caution">
    <text evidence="2">The sequence shown here is derived from an EMBL/GenBank/DDBJ whole genome shotgun (WGS) entry which is preliminary data.</text>
</comment>
<dbReference type="AlphaFoldDB" id="A0A645DH65"/>
<organism evidence="2">
    <name type="scientific">bioreactor metagenome</name>
    <dbReference type="NCBI Taxonomy" id="1076179"/>
    <lineage>
        <taxon>unclassified sequences</taxon>
        <taxon>metagenomes</taxon>
        <taxon>ecological metagenomes</taxon>
    </lineage>
</organism>
<name>A0A645DH65_9ZZZZ</name>
<protein>
    <submittedName>
        <fullName evidence="2">Uncharacterized protein</fullName>
    </submittedName>
</protein>
<dbReference type="EMBL" id="VSSQ01035836">
    <property type="protein sequence ID" value="MPM88163.1"/>
    <property type="molecule type" value="Genomic_DNA"/>
</dbReference>
<sequence>MTSLITGVCVTTNEKINIANKKFINGPKNITPILAISGLLLKALASKDASSSPVSLQKPPKGIALKE</sequence>
<evidence type="ECO:0000256" key="1">
    <source>
        <dbReference type="SAM" id="MobiDB-lite"/>
    </source>
</evidence>